<gene>
    <name evidence="3" type="ORF">SHERM_10499</name>
</gene>
<keyword evidence="1" id="KW-0547">Nucleotide-binding</keyword>
<dbReference type="GO" id="GO:0043139">
    <property type="term" value="F:5'-3' DNA helicase activity"/>
    <property type="evidence" value="ECO:0007669"/>
    <property type="project" value="UniProtKB-EC"/>
</dbReference>
<dbReference type="EMBL" id="CACSLK010001887">
    <property type="protein sequence ID" value="CAA0808022.1"/>
    <property type="molecule type" value="Genomic_DNA"/>
</dbReference>
<comment type="cofactor">
    <cofactor evidence="1">
        <name>Mg(2+)</name>
        <dbReference type="ChEBI" id="CHEBI:18420"/>
    </cofactor>
</comment>
<dbReference type="GO" id="GO:0006281">
    <property type="term" value="P:DNA repair"/>
    <property type="evidence" value="ECO:0007669"/>
    <property type="project" value="UniProtKB-KW"/>
</dbReference>
<proteinExistence type="inferred from homology"/>
<protein>
    <recommendedName>
        <fullName evidence="1">ATP-dependent DNA helicase</fullName>
        <ecNumber evidence="1">5.6.2.3</ecNumber>
    </recommendedName>
</protein>
<dbReference type="Gene3D" id="3.40.50.300">
    <property type="entry name" value="P-loop containing nucleotide triphosphate hydrolases"/>
    <property type="match status" value="1"/>
</dbReference>
<keyword evidence="1" id="KW-0378">Hydrolase</keyword>
<dbReference type="GO" id="GO:0016787">
    <property type="term" value="F:hydrolase activity"/>
    <property type="evidence" value="ECO:0007669"/>
    <property type="project" value="UniProtKB-KW"/>
</dbReference>
<evidence type="ECO:0000313" key="3">
    <source>
        <dbReference type="EMBL" id="CAA0808022.1"/>
    </source>
</evidence>
<dbReference type="GO" id="GO:0005524">
    <property type="term" value="F:ATP binding"/>
    <property type="evidence" value="ECO:0007669"/>
    <property type="project" value="UniProtKB-KW"/>
</dbReference>
<keyword evidence="1" id="KW-0227">DNA damage</keyword>
<keyword evidence="1" id="KW-0233">DNA recombination</keyword>
<name>A0A9N7MJ46_STRHE</name>
<dbReference type="OrthoDB" id="1931557at2759"/>
<evidence type="ECO:0000313" key="4">
    <source>
        <dbReference type="Proteomes" id="UP001153555"/>
    </source>
</evidence>
<keyword evidence="1" id="KW-0067">ATP-binding</keyword>
<evidence type="ECO:0000256" key="1">
    <source>
        <dbReference type="RuleBase" id="RU363044"/>
    </source>
</evidence>
<keyword evidence="4" id="KW-1185">Reference proteome</keyword>
<keyword evidence="1" id="KW-0347">Helicase</keyword>
<keyword evidence="1" id="KW-0234">DNA repair</keyword>
<evidence type="ECO:0000259" key="2">
    <source>
        <dbReference type="Pfam" id="PF05970"/>
    </source>
</evidence>
<organism evidence="3 4">
    <name type="scientific">Striga hermonthica</name>
    <name type="common">Purple witchweed</name>
    <name type="synonym">Buchnera hermonthica</name>
    <dbReference type="NCBI Taxonomy" id="68872"/>
    <lineage>
        <taxon>Eukaryota</taxon>
        <taxon>Viridiplantae</taxon>
        <taxon>Streptophyta</taxon>
        <taxon>Embryophyta</taxon>
        <taxon>Tracheophyta</taxon>
        <taxon>Spermatophyta</taxon>
        <taxon>Magnoliopsida</taxon>
        <taxon>eudicotyledons</taxon>
        <taxon>Gunneridae</taxon>
        <taxon>Pentapetalae</taxon>
        <taxon>asterids</taxon>
        <taxon>lamiids</taxon>
        <taxon>Lamiales</taxon>
        <taxon>Orobanchaceae</taxon>
        <taxon>Buchnereae</taxon>
        <taxon>Striga</taxon>
    </lineage>
</organism>
<dbReference type="EC" id="5.6.2.3" evidence="1"/>
<dbReference type="InterPro" id="IPR010285">
    <property type="entry name" value="DNA_helicase_pif1-like_DEAD"/>
</dbReference>
<dbReference type="Proteomes" id="UP001153555">
    <property type="component" value="Unassembled WGS sequence"/>
</dbReference>
<dbReference type="SUPFAM" id="SSF52540">
    <property type="entry name" value="P-loop containing nucleoside triphosphate hydrolases"/>
    <property type="match status" value="1"/>
</dbReference>
<comment type="similarity">
    <text evidence="1">Belongs to the helicase family.</text>
</comment>
<reference evidence="3" key="1">
    <citation type="submission" date="2019-12" db="EMBL/GenBank/DDBJ databases">
        <authorList>
            <person name="Scholes J."/>
        </authorList>
    </citation>
    <scope>NUCLEOTIDE SEQUENCE</scope>
</reference>
<comment type="caution">
    <text evidence="3">The sequence shown here is derived from an EMBL/GenBank/DDBJ whole genome shotgun (WGS) entry which is preliminary data.</text>
</comment>
<feature type="domain" description="DNA helicase Pif1-like DEAD-box helicase" evidence="2">
    <location>
        <begin position="69"/>
        <end position="244"/>
    </location>
</feature>
<dbReference type="AlphaFoldDB" id="A0A9N7MJ46"/>
<accession>A0A9N7MJ46</accession>
<dbReference type="InterPro" id="IPR027417">
    <property type="entry name" value="P-loop_NTPase"/>
</dbReference>
<dbReference type="GO" id="GO:0000723">
    <property type="term" value="P:telomere maintenance"/>
    <property type="evidence" value="ECO:0007669"/>
    <property type="project" value="InterPro"/>
</dbReference>
<dbReference type="Pfam" id="PF05970">
    <property type="entry name" value="PIF1"/>
    <property type="match status" value="1"/>
</dbReference>
<comment type="catalytic activity">
    <reaction evidence="1">
        <text>ATP + H2O = ADP + phosphate + H(+)</text>
        <dbReference type="Rhea" id="RHEA:13065"/>
        <dbReference type="ChEBI" id="CHEBI:15377"/>
        <dbReference type="ChEBI" id="CHEBI:15378"/>
        <dbReference type="ChEBI" id="CHEBI:30616"/>
        <dbReference type="ChEBI" id="CHEBI:43474"/>
        <dbReference type="ChEBI" id="CHEBI:456216"/>
        <dbReference type="EC" id="5.6.2.3"/>
    </reaction>
</comment>
<dbReference type="GO" id="GO:0006310">
    <property type="term" value="P:DNA recombination"/>
    <property type="evidence" value="ECO:0007669"/>
    <property type="project" value="UniProtKB-KW"/>
</dbReference>
<dbReference type="PANTHER" id="PTHR10492">
    <property type="match status" value="1"/>
</dbReference>
<sequence length="247" mass="27295">MTHDEIKNAALAEIEKILRRCGRSLRDCEGMPFPDDEAIDPGQNRLILDELGYDRAALTLEHNNLLSSMTDEQRDVYSKIVKSVESGKGGMFFVYGYGGTGKTYVWRTLSAKFRSQGDIVLNVASSGIASLLLPGGRTAHSRFAIPLNPHEGSTCSIDQDSPLVELIIRCRLIIWDEAPMMNKYCFEAVNKTLKSVMQYVHPSNAFKSFGGKTVVFGGDFRQILPVVPKGSRQDIVNATINASEFGK</sequence>
<dbReference type="PANTHER" id="PTHR10492:SF101">
    <property type="entry name" value="ATP-DEPENDENT DNA HELICASE"/>
    <property type="match status" value="1"/>
</dbReference>